<evidence type="ECO:0000256" key="2">
    <source>
        <dbReference type="ARBA" id="ARBA00004696"/>
    </source>
</evidence>
<dbReference type="InterPro" id="IPR013785">
    <property type="entry name" value="Aldolase_TIM"/>
</dbReference>
<dbReference type="NCBIfam" id="NF001369">
    <property type="entry name" value="PRK00278.1-1"/>
    <property type="match status" value="1"/>
</dbReference>
<dbReference type="InterPro" id="IPR013798">
    <property type="entry name" value="Indole-3-glycerol_P_synth_dom"/>
</dbReference>
<dbReference type="Proteomes" id="UP000601223">
    <property type="component" value="Unassembled WGS sequence"/>
</dbReference>
<dbReference type="NCBIfam" id="NF001377">
    <property type="entry name" value="PRK00278.2-4"/>
    <property type="match status" value="1"/>
</dbReference>
<evidence type="ECO:0000256" key="5">
    <source>
        <dbReference type="ARBA" id="ARBA00022793"/>
    </source>
</evidence>
<dbReference type="EC" id="4.1.1.48" evidence="9"/>
<evidence type="ECO:0000256" key="1">
    <source>
        <dbReference type="ARBA" id="ARBA00001633"/>
    </source>
</evidence>
<dbReference type="InterPro" id="IPR001468">
    <property type="entry name" value="Indole-3-GlycerolPSynthase_CS"/>
</dbReference>
<evidence type="ECO:0000256" key="9">
    <source>
        <dbReference type="HAMAP-Rule" id="MF_00134"/>
    </source>
</evidence>
<dbReference type="GO" id="GO:0004425">
    <property type="term" value="F:indole-3-glycerol-phosphate synthase activity"/>
    <property type="evidence" value="ECO:0007669"/>
    <property type="project" value="UniProtKB-UniRule"/>
</dbReference>
<dbReference type="PROSITE" id="PS00614">
    <property type="entry name" value="IGPS"/>
    <property type="match status" value="1"/>
</dbReference>
<evidence type="ECO:0000256" key="4">
    <source>
        <dbReference type="ARBA" id="ARBA00022605"/>
    </source>
</evidence>
<dbReference type="AlphaFoldDB" id="A0A8J3NGU5"/>
<keyword evidence="13" id="KW-1185">Reference proteome</keyword>
<dbReference type="Pfam" id="PF00218">
    <property type="entry name" value="IGPS"/>
    <property type="match status" value="1"/>
</dbReference>
<feature type="region of interest" description="Disordered" evidence="10">
    <location>
        <begin position="1"/>
        <end position="26"/>
    </location>
</feature>
<evidence type="ECO:0000313" key="12">
    <source>
        <dbReference type="EMBL" id="GIF79108.1"/>
    </source>
</evidence>
<dbReference type="PANTHER" id="PTHR22854:SF2">
    <property type="entry name" value="INDOLE-3-GLYCEROL-PHOSPHATE SYNTHASE"/>
    <property type="match status" value="1"/>
</dbReference>
<proteinExistence type="inferred from homology"/>
<gene>
    <name evidence="9 12" type="primary">trpC</name>
    <name evidence="12" type="ORF">Cba03nite_04570</name>
</gene>
<keyword evidence="6 9" id="KW-0822">Tryptophan biosynthesis</keyword>
<protein>
    <recommendedName>
        <fullName evidence="9">Indole-3-glycerol phosphate synthase</fullName>
        <shortName evidence="9">IGPS</shortName>
        <ecNumber evidence="9">4.1.1.48</ecNumber>
    </recommendedName>
</protein>
<comment type="pathway">
    <text evidence="2 9">Amino-acid biosynthesis; L-tryptophan biosynthesis; L-tryptophan from chorismate: step 4/5.</text>
</comment>
<comment type="similarity">
    <text evidence="3 9">Belongs to the TrpC family.</text>
</comment>
<dbReference type="EMBL" id="BONF01000004">
    <property type="protein sequence ID" value="GIF79108.1"/>
    <property type="molecule type" value="Genomic_DNA"/>
</dbReference>
<accession>A0A8J3NGU5</accession>
<evidence type="ECO:0000256" key="10">
    <source>
        <dbReference type="SAM" id="MobiDB-lite"/>
    </source>
</evidence>
<keyword evidence="5 9" id="KW-0210">Decarboxylase</keyword>
<keyword evidence="4 9" id="KW-0028">Amino-acid biosynthesis</keyword>
<comment type="caution">
    <text evidence="12">The sequence shown here is derived from an EMBL/GenBank/DDBJ whole genome shotgun (WGS) entry which is preliminary data.</text>
</comment>
<comment type="catalytic activity">
    <reaction evidence="1 9">
        <text>1-(2-carboxyphenylamino)-1-deoxy-D-ribulose 5-phosphate + H(+) = (1S,2R)-1-C-(indol-3-yl)glycerol 3-phosphate + CO2 + H2O</text>
        <dbReference type="Rhea" id="RHEA:23476"/>
        <dbReference type="ChEBI" id="CHEBI:15377"/>
        <dbReference type="ChEBI" id="CHEBI:15378"/>
        <dbReference type="ChEBI" id="CHEBI:16526"/>
        <dbReference type="ChEBI" id="CHEBI:58613"/>
        <dbReference type="ChEBI" id="CHEBI:58866"/>
        <dbReference type="EC" id="4.1.1.48"/>
    </reaction>
</comment>
<name>A0A8J3NGU5_9ACTN</name>
<dbReference type="InterPro" id="IPR045186">
    <property type="entry name" value="Indole-3-glycerol_P_synth"/>
</dbReference>
<dbReference type="FunFam" id="3.20.20.70:FF:000024">
    <property type="entry name" value="Indole-3-glycerol phosphate synthase"/>
    <property type="match status" value="1"/>
</dbReference>
<feature type="domain" description="Indole-3-glycerol phosphate synthase" evidence="11">
    <location>
        <begin position="28"/>
        <end position="279"/>
    </location>
</feature>
<evidence type="ECO:0000259" key="11">
    <source>
        <dbReference type="Pfam" id="PF00218"/>
    </source>
</evidence>
<keyword evidence="7 9" id="KW-0057">Aromatic amino acid biosynthesis</keyword>
<dbReference type="UniPathway" id="UPA00035">
    <property type="reaction ID" value="UER00043"/>
</dbReference>
<dbReference type="HAMAP" id="MF_00134_B">
    <property type="entry name" value="IGPS_B"/>
    <property type="match status" value="1"/>
</dbReference>
<evidence type="ECO:0000313" key="13">
    <source>
        <dbReference type="Proteomes" id="UP000601223"/>
    </source>
</evidence>
<dbReference type="CDD" id="cd00331">
    <property type="entry name" value="IGPS"/>
    <property type="match status" value="1"/>
</dbReference>
<sequence>MASDELSSMEPGEPAPSASMRDHGGSVLDEIIAGVREDVEARERLVSMDEIKKRAAAAPPPLDAYAALRRAGVGVIAEVKRSSPSKGALAEIPDPAELAAEYEAGGARAVSVLTEGRWFGGSLDDLAAVRARIGIPVLRKDFVCSTYQVHEARAFGADLVLLIVAALEQKVLSGLLDRIESLGMTPLVEVHTEEEADRALEAGARVIGVNARNLRTLEVDRSVFERIAPGLPNSVVKIAESGVRGPLDLIKYASAGADAVLVGEGLVTQKSPRDAVAELVNAGNHPATPRPAR</sequence>
<evidence type="ECO:0000256" key="8">
    <source>
        <dbReference type="ARBA" id="ARBA00023239"/>
    </source>
</evidence>
<keyword evidence="8 9" id="KW-0456">Lyase</keyword>
<dbReference type="GO" id="GO:0004640">
    <property type="term" value="F:phosphoribosylanthranilate isomerase activity"/>
    <property type="evidence" value="ECO:0007669"/>
    <property type="project" value="TreeGrafter"/>
</dbReference>
<evidence type="ECO:0000256" key="6">
    <source>
        <dbReference type="ARBA" id="ARBA00022822"/>
    </source>
</evidence>
<dbReference type="GO" id="GO:0000162">
    <property type="term" value="P:L-tryptophan biosynthetic process"/>
    <property type="evidence" value="ECO:0007669"/>
    <property type="project" value="UniProtKB-UniRule"/>
</dbReference>
<dbReference type="InterPro" id="IPR011060">
    <property type="entry name" value="RibuloseP-bd_barrel"/>
</dbReference>
<evidence type="ECO:0000256" key="7">
    <source>
        <dbReference type="ARBA" id="ARBA00023141"/>
    </source>
</evidence>
<reference evidence="12 13" key="1">
    <citation type="submission" date="2021-01" db="EMBL/GenBank/DDBJ databases">
        <title>Whole genome shotgun sequence of Catellatospora bangladeshensis NBRC 107357.</title>
        <authorList>
            <person name="Komaki H."/>
            <person name="Tamura T."/>
        </authorList>
    </citation>
    <scope>NUCLEOTIDE SEQUENCE [LARGE SCALE GENOMIC DNA]</scope>
    <source>
        <strain evidence="12 13">NBRC 107357</strain>
    </source>
</reference>
<evidence type="ECO:0000256" key="3">
    <source>
        <dbReference type="ARBA" id="ARBA00008737"/>
    </source>
</evidence>
<dbReference type="SUPFAM" id="SSF51366">
    <property type="entry name" value="Ribulose-phoshate binding barrel"/>
    <property type="match status" value="1"/>
</dbReference>
<dbReference type="HAMAP" id="MF_00134_A">
    <property type="entry name" value="IGPS_A"/>
    <property type="match status" value="1"/>
</dbReference>
<organism evidence="12 13">
    <name type="scientific">Catellatospora bangladeshensis</name>
    <dbReference type="NCBI Taxonomy" id="310355"/>
    <lineage>
        <taxon>Bacteria</taxon>
        <taxon>Bacillati</taxon>
        <taxon>Actinomycetota</taxon>
        <taxon>Actinomycetes</taxon>
        <taxon>Micromonosporales</taxon>
        <taxon>Micromonosporaceae</taxon>
        <taxon>Catellatospora</taxon>
    </lineage>
</organism>
<dbReference type="Gene3D" id="3.20.20.70">
    <property type="entry name" value="Aldolase class I"/>
    <property type="match status" value="1"/>
</dbReference>
<dbReference type="PANTHER" id="PTHR22854">
    <property type="entry name" value="TRYPTOPHAN BIOSYNTHESIS PROTEIN"/>
    <property type="match status" value="1"/>
</dbReference>